<reference evidence="1 2" key="1">
    <citation type="submission" date="2023-08" db="EMBL/GenBank/DDBJ databases">
        <title>A Necator americanus chromosomal reference genome.</title>
        <authorList>
            <person name="Ilik V."/>
            <person name="Petrzelkova K.J."/>
            <person name="Pardy F."/>
            <person name="Fuh T."/>
            <person name="Niatou-Singa F.S."/>
            <person name="Gouil Q."/>
            <person name="Baker L."/>
            <person name="Ritchie M.E."/>
            <person name="Jex A.R."/>
            <person name="Gazzola D."/>
            <person name="Li H."/>
            <person name="Toshio Fujiwara R."/>
            <person name="Zhan B."/>
            <person name="Aroian R.V."/>
            <person name="Pafco B."/>
            <person name="Schwarz E.M."/>
        </authorList>
    </citation>
    <scope>NUCLEOTIDE SEQUENCE [LARGE SCALE GENOMIC DNA]</scope>
    <source>
        <strain evidence="1 2">Aroian</strain>
        <tissue evidence="1">Whole animal</tissue>
    </source>
</reference>
<gene>
    <name evidence="1" type="primary">Necator_chrII.g5332</name>
    <name evidence="1" type="ORF">RB195_017539</name>
</gene>
<protein>
    <submittedName>
        <fullName evidence="1">Uncharacterized protein</fullName>
    </submittedName>
</protein>
<accession>A0ABR1C5Q0</accession>
<proteinExistence type="predicted"/>
<dbReference type="EMBL" id="JAVFWL010000002">
    <property type="protein sequence ID" value="KAK6733836.1"/>
    <property type="molecule type" value="Genomic_DNA"/>
</dbReference>
<name>A0ABR1C5Q0_NECAM</name>
<organism evidence="1 2">
    <name type="scientific">Necator americanus</name>
    <name type="common">Human hookworm</name>
    <dbReference type="NCBI Taxonomy" id="51031"/>
    <lineage>
        <taxon>Eukaryota</taxon>
        <taxon>Metazoa</taxon>
        <taxon>Ecdysozoa</taxon>
        <taxon>Nematoda</taxon>
        <taxon>Chromadorea</taxon>
        <taxon>Rhabditida</taxon>
        <taxon>Rhabditina</taxon>
        <taxon>Rhabditomorpha</taxon>
        <taxon>Strongyloidea</taxon>
        <taxon>Ancylostomatidae</taxon>
        <taxon>Bunostominae</taxon>
        <taxon>Necator</taxon>
    </lineage>
</organism>
<keyword evidence="2" id="KW-1185">Reference proteome</keyword>
<sequence length="178" mass="20373">MTRGRYHHLEPPSKLATESHLRFFGHILRRPADRLVQRVLRSLSGLSWKKPPDRQRKFCTEVVKEDLRALGVEEQLRAIVFYEWRFGSGTTTAESRNINSALEERTNATPQITTASLVLKKETQISMINHHSRHPTPRILGQCCIELLAKYTGLPLSLTPISFGVSQKLFEKDGRNDL</sequence>
<comment type="caution">
    <text evidence="1">The sequence shown here is derived from an EMBL/GenBank/DDBJ whole genome shotgun (WGS) entry which is preliminary data.</text>
</comment>
<dbReference type="Proteomes" id="UP001303046">
    <property type="component" value="Unassembled WGS sequence"/>
</dbReference>
<evidence type="ECO:0000313" key="2">
    <source>
        <dbReference type="Proteomes" id="UP001303046"/>
    </source>
</evidence>
<evidence type="ECO:0000313" key="1">
    <source>
        <dbReference type="EMBL" id="KAK6733836.1"/>
    </source>
</evidence>